<name>A0A4P8XS09_9BACL</name>
<dbReference type="KEGG" id="palo:E6C60_2637"/>
<dbReference type="Gene3D" id="2.40.50.1020">
    <property type="entry name" value="LytTr DNA-binding domain"/>
    <property type="match status" value="1"/>
</dbReference>
<dbReference type="Pfam" id="PF04397">
    <property type="entry name" value="LytTR"/>
    <property type="match status" value="1"/>
</dbReference>
<dbReference type="AlphaFoldDB" id="A0A4P8XS09"/>
<dbReference type="RefSeq" id="WP_138226239.1">
    <property type="nucleotide sequence ID" value="NZ_CP040396.1"/>
</dbReference>
<dbReference type="EMBL" id="CP040396">
    <property type="protein sequence ID" value="QCT03349.1"/>
    <property type="molecule type" value="Genomic_DNA"/>
</dbReference>
<evidence type="ECO:0000313" key="3">
    <source>
        <dbReference type="Proteomes" id="UP000300879"/>
    </source>
</evidence>
<accession>A0A4P8XS09</accession>
<dbReference type="OrthoDB" id="2613016at2"/>
<sequence>MIMYAPGSRNIYEDFVVETDILFFKTGSHSLVSFHGKNYNIKKRMSADRMTALLSGKQFYNVGGSCYVNVDKITEVEQGIIYFGEKSPTAKVLRIPRWRQEPLKRFLASSKQPVS</sequence>
<organism evidence="2 3">
    <name type="scientific">Paenibacillus algicola</name>
    <dbReference type="NCBI Taxonomy" id="2565926"/>
    <lineage>
        <taxon>Bacteria</taxon>
        <taxon>Bacillati</taxon>
        <taxon>Bacillota</taxon>
        <taxon>Bacilli</taxon>
        <taxon>Bacillales</taxon>
        <taxon>Paenibacillaceae</taxon>
        <taxon>Paenibacillus</taxon>
    </lineage>
</organism>
<dbReference type="Proteomes" id="UP000300879">
    <property type="component" value="Chromosome"/>
</dbReference>
<reference evidence="2 3" key="1">
    <citation type="submission" date="2019-05" db="EMBL/GenBank/DDBJ databases">
        <authorList>
            <person name="Chen C."/>
        </authorList>
    </citation>
    <scope>NUCLEOTIDE SEQUENCE [LARGE SCALE GENOMIC DNA]</scope>
    <source>
        <strain evidence="2 3">HB172198</strain>
    </source>
</reference>
<gene>
    <name evidence="2" type="ORF">E6C60_2637</name>
</gene>
<feature type="domain" description="HTH LytTR-type" evidence="1">
    <location>
        <begin position="19"/>
        <end position="84"/>
    </location>
</feature>
<dbReference type="GO" id="GO:0003677">
    <property type="term" value="F:DNA binding"/>
    <property type="evidence" value="ECO:0007669"/>
    <property type="project" value="InterPro"/>
</dbReference>
<keyword evidence="3" id="KW-1185">Reference proteome</keyword>
<protein>
    <recommendedName>
        <fullName evidence="1">HTH LytTR-type domain-containing protein</fullName>
    </recommendedName>
</protein>
<proteinExistence type="predicted"/>
<dbReference type="InterPro" id="IPR007492">
    <property type="entry name" value="LytTR_DNA-bd_dom"/>
</dbReference>
<evidence type="ECO:0000259" key="1">
    <source>
        <dbReference type="Pfam" id="PF04397"/>
    </source>
</evidence>
<evidence type="ECO:0000313" key="2">
    <source>
        <dbReference type="EMBL" id="QCT03349.1"/>
    </source>
</evidence>